<dbReference type="OrthoDB" id="57165at2157"/>
<proteinExistence type="predicted"/>
<dbReference type="HOGENOM" id="CLU_1682612_0_0_2"/>
<dbReference type="STRING" id="263820.PTO0153"/>
<dbReference type="AlphaFoldDB" id="Q6L2R4"/>
<accession>Q6L2R4</accession>
<dbReference type="PaxDb" id="263820-PTO0153"/>
<evidence type="ECO:0000313" key="2">
    <source>
        <dbReference type="EMBL" id="SMD31526.1"/>
    </source>
</evidence>
<dbReference type="Proteomes" id="UP000192315">
    <property type="component" value="Unassembled WGS sequence"/>
</dbReference>
<reference evidence="1" key="2">
    <citation type="submission" date="2004-02" db="EMBL/GenBank/DDBJ databases">
        <authorList>
            <person name="Fuetterer O."/>
            <person name="Angelov A."/>
            <person name="Liesegang H."/>
            <person name="Gottschalk G."/>
            <person name="Schleper C."/>
            <person name="Schepers B."/>
            <person name="Dock C."/>
            <person name="Antranikian G."/>
            <person name="Liebl W."/>
        </authorList>
    </citation>
    <scope>NUCLEOTIDE SEQUENCE</scope>
    <source>
        <strain evidence="1">DSM 9790</strain>
    </source>
</reference>
<protein>
    <submittedName>
        <fullName evidence="1">Uncharacterized protein</fullName>
    </submittedName>
</protein>
<dbReference type="Proteomes" id="UP000000438">
    <property type="component" value="Chromosome"/>
</dbReference>
<reference evidence="1 3" key="1">
    <citation type="journal article" date="2004" name="Proc. Natl. Acad. Sci. U.S.A.">
        <title>Genome sequence of Picrophilus torridus and its implications for life around pH 0.</title>
        <authorList>
            <person name="Futterer O."/>
            <person name="Angelov A."/>
            <person name="Liesegang H."/>
            <person name="Gottschalk G."/>
            <person name="Schleper C."/>
            <person name="Schepers B."/>
            <person name="Dock C."/>
            <person name="Antranikian G."/>
            <person name="Liebl W."/>
        </authorList>
    </citation>
    <scope>NUCLEOTIDE SEQUENCE [LARGE SCALE GENOMIC DNA]</scope>
    <source>
        <strain evidence="3">ATCC 700027 / DSM 9790 / JCM 10055 / NBRC 100828</strain>
        <strain evidence="1">DSM 9790</strain>
    </source>
</reference>
<keyword evidence="4" id="KW-1185">Reference proteome</keyword>
<reference evidence="2 4" key="3">
    <citation type="submission" date="2017-04" db="EMBL/GenBank/DDBJ databases">
        <authorList>
            <person name="Varghese N."/>
            <person name="Submissions S."/>
        </authorList>
    </citation>
    <scope>NUCLEOTIDE SEQUENCE [LARGE SCALE GENOMIC DNA]</scope>
    <source>
        <strain evidence="2 4">DSM 9789</strain>
    </source>
</reference>
<dbReference type="KEGG" id="pto:PTO0153"/>
<dbReference type="EMBL" id="AE017261">
    <property type="protein sequence ID" value="AAT42738.1"/>
    <property type="molecule type" value="Genomic_DNA"/>
</dbReference>
<organism evidence="1 3">
    <name type="scientific">Picrophilus torridus (strain ATCC 700027 / DSM 9790 / JCM 10055 / NBRC 100828 / KAW 2/3)</name>
    <dbReference type="NCBI Taxonomy" id="1122961"/>
    <lineage>
        <taxon>Archaea</taxon>
        <taxon>Methanobacteriati</taxon>
        <taxon>Thermoplasmatota</taxon>
        <taxon>Thermoplasmata</taxon>
        <taxon>Thermoplasmatales</taxon>
        <taxon>Picrophilaceae</taxon>
        <taxon>Picrophilus</taxon>
    </lineage>
</organism>
<name>Q6L2R4_PICTO</name>
<dbReference type="eggNOG" id="arCOG05325">
    <property type="taxonomic scope" value="Archaea"/>
</dbReference>
<dbReference type="EMBL" id="FWYE01000004">
    <property type="protein sequence ID" value="SMD31526.1"/>
    <property type="molecule type" value="Genomic_DNA"/>
</dbReference>
<sequence length="159" mass="18765">MYCILIKNREVTNFSSIYELLKTGADSLFVIDYDAITRRYLNIELYEKLSDYFELTVMNFPVTDQDLIDTFINGASTVVINNNLTYKTISRFLEISENLAMLYAYNDTCRYFSELGGRMYLSDRQVMLPYKLIYNYGHNYIENSINLEFFPDEIKSMID</sequence>
<gene>
    <name evidence="1" type="ordered locus">PTO0153</name>
    <name evidence="2" type="ORF">SAMN02745355_1474</name>
</gene>
<dbReference type="GeneID" id="2845264"/>
<evidence type="ECO:0000313" key="3">
    <source>
        <dbReference type="Proteomes" id="UP000000438"/>
    </source>
</evidence>
<accession>A0A8G2FY39</accession>
<dbReference type="RefSeq" id="WP_011176954.1">
    <property type="nucleotide sequence ID" value="NC_005877.1"/>
</dbReference>
<evidence type="ECO:0000313" key="4">
    <source>
        <dbReference type="Proteomes" id="UP000192315"/>
    </source>
</evidence>
<dbReference type="InParanoid" id="Q6L2R4"/>
<evidence type="ECO:0000313" key="1">
    <source>
        <dbReference type="EMBL" id="AAT42738.1"/>
    </source>
</evidence>